<reference evidence="1 2" key="1">
    <citation type="submission" date="2017-09" db="EMBL/GenBank/DDBJ databases">
        <title>Depth-based differentiation of microbial function through sediment-hosted aquifers and enrichment of novel symbionts in the deep terrestrial subsurface.</title>
        <authorList>
            <person name="Probst A.J."/>
            <person name="Ladd B."/>
            <person name="Jarett J.K."/>
            <person name="Geller-Mcgrath D.E."/>
            <person name="Sieber C.M."/>
            <person name="Emerson J.B."/>
            <person name="Anantharaman K."/>
            <person name="Thomas B.C."/>
            <person name="Malmstrom R."/>
            <person name="Stieglmeier M."/>
            <person name="Klingl A."/>
            <person name="Woyke T."/>
            <person name="Ryan C.M."/>
            <person name="Banfield J.F."/>
        </authorList>
    </citation>
    <scope>NUCLEOTIDE SEQUENCE [LARGE SCALE GENOMIC DNA]</scope>
    <source>
        <strain evidence="1">CG11_big_fil_rev_8_21_14_0_20_37_16</strain>
    </source>
</reference>
<dbReference type="EMBL" id="PCVK01000059">
    <property type="protein sequence ID" value="PIQ71658.1"/>
    <property type="molecule type" value="Genomic_DNA"/>
</dbReference>
<protein>
    <submittedName>
        <fullName evidence="1">Uncharacterized protein</fullName>
    </submittedName>
</protein>
<accession>A0A2H0KK70</accession>
<name>A0A2H0KK70_9BACT</name>
<sequence length="286" mass="34066">MTDNTLLNQDTANNDFFHDFIIFLTYIEKNTIRRTATGNISLADIAALKKDFRQQKIFKDYEKHGWKIASEVDIRFLTHMKVLAEVMYLTYNRKGKLLISKNGRGYLHNIDPITQYWNMVETYWHKISWEYVNPSFEIDGEGVMDILQKNQNIIWDALLRKEYEWIDFQAFCETIKVHFNLDSYFKDKGYGIDFFPIEYGLIKNNLFRLGCIEIEEEKNARGFTKIKRFKPTKLGTYMFKKIIKDKSEEEGDDCPICRGMKKAEKEQRNLSMEELKELFDEAKKKK</sequence>
<evidence type="ECO:0000313" key="2">
    <source>
        <dbReference type="Proteomes" id="UP000229497"/>
    </source>
</evidence>
<organism evidence="1 2">
    <name type="scientific">Candidatus Roizmanbacteria bacterium CG11_big_fil_rev_8_21_14_0_20_37_16</name>
    <dbReference type="NCBI Taxonomy" id="1974857"/>
    <lineage>
        <taxon>Bacteria</taxon>
        <taxon>Candidatus Roizmaniibacteriota</taxon>
    </lineage>
</organism>
<gene>
    <name evidence="1" type="ORF">COV87_02080</name>
</gene>
<evidence type="ECO:0000313" key="1">
    <source>
        <dbReference type="EMBL" id="PIQ71658.1"/>
    </source>
</evidence>
<proteinExistence type="predicted"/>
<comment type="caution">
    <text evidence="1">The sequence shown here is derived from an EMBL/GenBank/DDBJ whole genome shotgun (WGS) entry which is preliminary data.</text>
</comment>
<dbReference type="Proteomes" id="UP000229497">
    <property type="component" value="Unassembled WGS sequence"/>
</dbReference>
<dbReference type="AlphaFoldDB" id="A0A2H0KK70"/>